<reference evidence="3 4" key="1">
    <citation type="journal article" date="2019" name="Int. J. Syst. Evol. Microbiol.">
        <title>The Global Catalogue of Microorganisms (GCM) 10K type strain sequencing project: providing services to taxonomists for standard genome sequencing and annotation.</title>
        <authorList>
            <consortium name="The Broad Institute Genomics Platform"/>
            <consortium name="The Broad Institute Genome Sequencing Center for Infectious Disease"/>
            <person name="Wu L."/>
            <person name="Ma J."/>
        </authorList>
    </citation>
    <scope>NUCLEOTIDE SEQUENCE [LARGE SCALE GENOMIC DNA]</scope>
    <source>
        <strain evidence="3 4">CGMCC 1.12125</strain>
    </source>
</reference>
<gene>
    <name evidence="3" type="ORF">ACFR9U_12745</name>
</gene>
<name>A0ABD6CDW8_9EURY</name>
<feature type="region of interest" description="Disordered" evidence="1">
    <location>
        <begin position="1"/>
        <end position="23"/>
    </location>
</feature>
<dbReference type="Proteomes" id="UP001597119">
    <property type="component" value="Unassembled WGS sequence"/>
</dbReference>
<feature type="domain" description="DUF7511" evidence="2">
    <location>
        <begin position="29"/>
        <end position="74"/>
    </location>
</feature>
<dbReference type="RefSeq" id="WP_247380547.1">
    <property type="nucleotide sequence ID" value="NZ_JALLGV010000008.1"/>
</dbReference>
<evidence type="ECO:0000313" key="4">
    <source>
        <dbReference type="Proteomes" id="UP001597119"/>
    </source>
</evidence>
<organism evidence="3 4">
    <name type="scientific">Halorientalis brevis</name>
    <dbReference type="NCBI Taxonomy" id="1126241"/>
    <lineage>
        <taxon>Archaea</taxon>
        <taxon>Methanobacteriati</taxon>
        <taxon>Methanobacteriota</taxon>
        <taxon>Stenosarchaea group</taxon>
        <taxon>Halobacteria</taxon>
        <taxon>Halobacteriales</taxon>
        <taxon>Haloarculaceae</taxon>
        <taxon>Halorientalis</taxon>
    </lineage>
</organism>
<dbReference type="Pfam" id="PF24351">
    <property type="entry name" value="DUF7511"/>
    <property type="match status" value="1"/>
</dbReference>
<comment type="caution">
    <text evidence="3">The sequence shown here is derived from an EMBL/GenBank/DDBJ whole genome shotgun (WGS) entry which is preliminary data.</text>
</comment>
<accession>A0ABD6CDW8</accession>
<protein>
    <recommendedName>
        <fullName evidence="2">DUF7511 domain-containing protein</fullName>
    </recommendedName>
</protein>
<proteinExistence type="predicted"/>
<evidence type="ECO:0000256" key="1">
    <source>
        <dbReference type="SAM" id="MobiDB-lite"/>
    </source>
</evidence>
<dbReference type="InterPro" id="IPR055933">
    <property type="entry name" value="DUF7511"/>
</dbReference>
<evidence type="ECO:0000259" key="2">
    <source>
        <dbReference type="Pfam" id="PF24351"/>
    </source>
</evidence>
<dbReference type="AlphaFoldDB" id="A0ABD6CDW8"/>
<sequence>MSYSEPDDGGRTRDEQLAEEAAVAEEARLESILVPHADGPDELTLYPAGVTDATIMTRWMTAQEGAYVSLEDWR</sequence>
<evidence type="ECO:0000313" key="3">
    <source>
        <dbReference type="EMBL" id="MFD1587851.1"/>
    </source>
</evidence>
<keyword evidence="4" id="KW-1185">Reference proteome</keyword>
<dbReference type="EMBL" id="JBHUDJ010000006">
    <property type="protein sequence ID" value="MFD1587851.1"/>
    <property type="molecule type" value="Genomic_DNA"/>
</dbReference>